<evidence type="ECO:0000256" key="7">
    <source>
        <dbReference type="ARBA" id="ARBA00022801"/>
    </source>
</evidence>
<keyword evidence="9" id="KW-0718">Serine biosynthesis</keyword>
<evidence type="ECO:0000256" key="9">
    <source>
        <dbReference type="ARBA" id="ARBA00023299"/>
    </source>
</evidence>
<keyword evidence="5" id="KW-0028">Amino-acid biosynthesis</keyword>
<keyword evidence="7" id="KW-0378">Hydrolase</keyword>
<evidence type="ECO:0000256" key="3">
    <source>
        <dbReference type="ARBA" id="ARBA00009184"/>
    </source>
</evidence>
<accession>A0A9N8ESN2</accession>
<keyword evidence="6" id="KW-0479">Metal-binding</keyword>
<dbReference type="GO" id="GO:0006564">
    <property type="term" value="P:L-serine biosynthetic process"/>
    <property type="evidence" value="ECO:0007669"/>
    <property type="project" value="UniProtKB-KW"/>
</dbReference>
<dbReference type="GO" id="GO:0005737">
    <property type="term" value="C:cytoplasm"/>
    <property type="evidence" value="ECO:0007669"/>
    <property type="project" value="TreeGrafter"/>
</dbReference>
<evidence type="ECO:0000256" key="2">
    <source>
        <dbReference type="ARBA" id="ARBA00005135"/>
    </source>
</evidence>
<dbReference type="GO" id="GO:0000287">
    <property type="term" value="F:magnesium ion binding"/>
    <property type="evidence" value="ECO:0007669"/>
    <property type="project" value="TreeGrafter"/>
</dbReference>
<dbReference type="OrthoDB" id="27226at2759"/>
<keyword evidence="8" id="KW-0460">Magnesium</keyword>
<comment type="cofactor">
    <cofactor evidence="1">
        <name>Mg(2+)</name>
        <dbReference type="ChEBI" id="CHEBI:18420"/>
    </cofactor>
</comment>
<comment type="similarity">
    <text evidence="3">Belongs to the HAD-like hydrolase superfamily. SerB family.</text>
</comment>
<evidence type="ECO:0000313" key="13">
    <source>
        <dbReference type="Proteomes" id="UP001153069"/>
    </source>
</evidence>
<organism evidence="12 13">
    <name type="scientific">Seminavis robusta</name>
    <dbReference type="NCBI Taxonomy" id="568900"/>
    <lineage>
        <taxon>Eukaryota</taxon>
        <taxon>Sar</taxon>
        <taxon>Stramenopiles</taxon>
        <taxon>Ochrophyta</taxon>
        <taxon>Bacillariophyta</taxon>
        <taxon>Bacillariophyceae</taxon>
        <taxon>Bacillariophycidae</taxon>
        <taxon>Naviculales</taxon>
        <taxon>Naviculaceae</taxon>
        <taxon>Seminavis</taxon>
    </lineage>
</organism>
<feature type="active site" description="Nucleophile" evidence="11">
    <location>
        <position position="101"/>
    </location>
</feature>
<comment type="caution">
    <text evidence="12">The sequence shown here is derived from an EMBL/GenBank/DDBJ whole genome shotgun (WGS) entry which is preliminary data.</text>
</comment>
<dbReference type="SUPFAM" id="SSF56784">
    <property type="entry name" value="HAD-like"/>
    <property type="match status" value="1"/>
</dbReference>
<dbReference type="PANTHER" id="PTHR43344:SF2">
    <property type="entry name" value="PHOSPHOSERINE PHOSPHATASE"/>
    <property type="match status" value="1"/>
</dbReference>
<dbReference type="Proteomes" id="UP001153069">
    <property type="component" value="Unassembled WGS sequence"/>
</dbReference>
<dbReference type="InterPro" id="IPR036412">
    <property type="entry name" value="HAD-like_sf"/>
</dbReference>
<gene>
    <name evidence="12" type="ORF">SEMRO_1842_G301040.1</name>
</gene>
<evidence type="ECO:0000256" key="1">
    <source>
        <dbReference type="ARBA" id="ARBA00001946"/>
    </source>
</evidence>
<evidence type="ECO:0000256" key="11">
    <source>
        <dbReference type="PIRSR" id="PIRSR604469-1"/>
    </source>
</evidence>
<feature type="active site" description="Proton donor" evidence="11">
    <location>
        <position position="103"/>
    </location>
</feature>
<dbReference type="Gene3D" id="1.10.150.210">
    <property type="entry name" value="Phosphoserine phosphatase, domain 2"/>
    <property type="match status" value="1"/>
</dbReference>
<dbReference type="EMBL" id="CAICTM010001840">
    <property type="protein sequence ID" value="CAB9526521.1"/>
    <property type="molecule type" value="Genomic_DNA"/>
</dbReference>
<dbReference type="GO" id="GO:0036424">
    <property type="term" value="F:L-phosphoserine phosphatase activity"/>
    <property type="evidence" value="ECO:0007669"/>
    <property type="project" value="InterPro"/>
</dbReference>
<proteinExistence type="inferred from homology"/>
<evidence type="ECO:0000256" key="4">
    <source>
        <dbReference type="ARBA" id="ARBA00012640"/>
    </source>
</evidence>
<evidence type="ECO:0000256" key="6">
    <source>
        <dbReference type="ARBA" id="ARBA00022723"/>
    </source>
</evidence>
<dbReference type="InterPro" id="IPR023214">
    <property type="entry name" value="HAD_sf"/>
</dbReference>
<dbReference type="CDD" id="cd04309">
    <property type="entry name" value="HAD_PSP_eu"/>
    <property type="match status" value="1"/>
</dbReference>
<dbReference type="NCBIfam" id="TIGR00338">
    <property type="entry name" value="serB"/>
    <property type="match status" value="1"/>
</dbReference>
<dbReference type="Gene3D" id="3.40.50.1000">
    <property type="entry name" value="HAD superfamily/HAD-like"/>
    <property type="match status" value="1"/>
</dbReference>
<evidence type="ECO:0000256" key="5">
    <source>
        <dbReference type="ARBA" id="ARBA00022605"/>
    </source>
</evidence>
<reference evidence="12" key="1">
    <citation type="submission" date="2020-06" db="EMBL/GenBank/DDBJ databases">
        <authorList>
            <consortium name="Plant Systems Biology data submission"/>
        </authorList>
    </citation>
    <scope>NUCLEOTIDE SEQUENCE</scope>
    <source>
        <strain evidence="12">D6</strain>
    </source>
</reference>
<dbReference type="InterPro" id="IPR050582">
    <property type="entry name" value="HAD-like_SerB"/>
</dbReference>
<keyword evidence="13" id="KW-1185">Reference proteome</keyword>
<sequence>MNFRAARALSANRLSAAFVHRSAVTTRPLAVLSHTLRVPPTTVAFPTSVRSFSSSATPLSMASSSSTSGDDILASFSQPQHGQNVALAMESLATADAVCFDVDSTVIAEEGIDVLAEFLGQGQAVAALTKQAMEGSQKFQDALKDRLELMKPSKQAILSCLDQMPLKLSPGVAELIQALTDNGVHVYFVSGGFRIMIEPVAEQVGVPVDRIYANTILFDEHGTYTGFDPTEHTSADMGKPAALSAIKAAHGYDTMVMVGDGATDAQAKPPANAFIGFGGIVVRPAVQQAADWFVTDFQDMTRIVHTYHHNNNSKLN</sequence>
<evidence type="ECO:0000256" key="10">
    <source>
        <dbReference type="ARBA" id="ARBA00031693"/>
    </source>
</evidence>
<dbReference type="PANTHER" id="PTHR43344">
    <property type="entry name" value="PHOSPHOSERINE PHOSPHATASE"/>
    <property type="match status" value="1"/>
</dbReference>
<name>A0A9N8ESN2_9STRA</name>
<comment type="pathway">
    <text evidence="2">Amino-acid biosynthesis; L-serine biosynthesis; L-serine from 3-phospho-D-glycerate: step 3/3.</text>
</comment>
<dbReference type="InterPro" id="IPR004469">
    <property type="entry name" value="PSP"/>
</dbReference>
<evidence type="ECO:0000313" key="12">
    <source>
        <dbReference type="EMBL" id="CAB9526521.1"/>
    </source>
</evidence>
<evidence type="ECO:0000256" key="8">
    <source>
        <dbReference type="ARBA" id="ARBA00022842"/>
    </source>
</evidence>
<dbReference type="AlphaFoldDB" id="A0A9N8ESN2"/>
<protein>
    <recommendedName>
        <fullName evidence="4">phosphoserine phosphatase</fullName>
        <ecNumber evidence="4">3.1.3.3</ecNumber>
    </recommendedName>
    <alternativeName>
        <fullName evidence="10">O-phosphoserine phosphohydrolase</fullName>
    </alternativeName>
</protein>
<dbReference type="Pfam" id="PF12710">
    <property type="entry name" value="HAD"/>
    <property type="match status" value="1"/>
</dbReference>
<dbReference type="NCBIfam" id="TIGR01488">
    <property type="entry name" value="HAD-SF-IB"/>
    <property type="match status" value="1"/>
</dbReference>
<dbReference type="EC" id="3.1.3.3" evidence="4"/>